<organism evidence="1 2">
    <name type="scientific">Actinomadura yumaensis</name>
    <dbReference type="NCBI Taxonomy" id="111807"/>
    <lineage>
        <taxon>Bacteria</taxon>
        <taxon>Bacillati</taxon>
        <taxon>Actinomycetota</taxon>
        <taxon>Actinomycetes</taxon>
        <taxon>Streptosporangiales</taxon>
        <taxon>Thermomonosporaceae</taxon>
        <taxon>Actinomadura</taxon>
    </lineage>
</organism>
<dbReference type="EMBL" id="JBHSXS010000055">
    <property type="protein sequence ID" value="MFC6886517.1"/>
    <property type="molecule type" value="Genomic_DNA"/>
</dbReference>
<sequence length="335" mass="36666">MPIPDGGAQTPWAVAASSSGSAVVFKGHANSYTKVTSVLHLDGGQWRYEPLPEPMPWWKEASVAAASPGAAWIGGVDMYAKTPGSWHWDGARWTRVDVPFDGPFAGRMAVAAEPGGTAWGLLTGFYRNPLDDRVFRFEGGRWVQQDVPLPPQETTELTSIAAGSAENVWIAGVTSDGQGAAVPFTLRWDGTRWQRNDLSGPYRDVRLGAVTRRHAWAFTTAGSWQQGTEERRLWRFARGGWSAVADVPHVGGGARPEYVRPVLDGRGRVWTPGAGAGRSCYQHWDGTEWRTVYGPERDAAARCVVHDLVRVPGTRSLWAVGEDETNARPFAERWG</sequence>
<name>A0ABW2CXD4_9ACTN</name>
<proteinExistence type="predicted"/>
<protein>
    <submittedName>
        <fullName evidence="1">Uncharacterized protein</fullName>
    </submittedName>
</protein>
<gene>
    <name evidence="1" type="ORF">ACFQKB_42625</name>
</gene>
<accession>A0ABW2CXD4</accession>
<evidence type="ECO:0000313" key="2">
    <source>
        <dbReference type="Proteomes" id="UP001596380"/>
    </source>
</evidence>
<comment type="caution">
    <text evidence="1">The sequence shown here is derived from an EMBL/GenBank/DDBJ whole genome shotgun (WGS) entry which is preliminary data.</text>
</comment>
<evidence type="ECO:0000313" key="1">
    <source>
        <dbReference type="EMBL" id="MFC6886517.1"/>
    </source>
</evidence>
<reference evidence="2" key="1">
    <citation type="journal article" date="2019" name="Int. J. Syst. Evol. Microbiol.">
        <title>The Global Catalogue of Microorganisms (GCM) 10K type strain sequencing project: providing services to taxonomists for standard genome sequencing and annotation.</title>
        <authorList>
            <consortium name="The Broad Institute Genomics Platform"/>
            <consortium name="The Broad Institute Genome Sequencing Center for Infectious Disease"/>
            <person name="Wu L."/>
            <person name="Ma J."/>
        </authorList>
    </citation>
    <scope>NUCLEOTIDE SEQUENCE [LARGE SCALE GENOMIC DNA]</scope>
    <source>
        <strain evidence="2">JCM 3369</strain>
    </source>
</reference>
<dbReference type="Proteomes" id="UP001596380">
    <property type="component" value="Unassembled WGS sequence"/>
</dbReference>
<dbReference type="RefSeq" id="WP_378064107.1">
    <property type="nucleotide sequence ID" value="NZ_JBHSXS010000055.1"/>
</dbReference>
<keyword evidence="2" id="KW-1185">Reference proteome</keyword>